<reference evidence="5 6" key="1">
    <citation type="submission" date="2018-01" db="EMBL/GenBank/DDBJ databases">
        <title>The draft genome sequence of Halioglobus lutimaris HF004.</title>
        <authorList>
            <person name="Du Z.-J."/>
            <person name="Shi M.-J."/>
        </authorList>
    </citation>
    <scope>NUCLEOTIDE SEQUENCE [LARGE SCALE GENOMIC DNA]</scope>
    <source>
        <strain evidence="5 6">HF004</strain>
    </source>
</reference>
<dbReference type="InterPro" id="IPR032687">
    <property type="entry name" value="AraC-type_N"/>
</dbReference>
<dbReference type="PRINTS" id="PR00032">
    <property type="entry name" value="HTHARAC"/>
</dbReference>
<dbReference type="GO" id="GO:0003700">
    <property type="term" value="F:DNA-binding transcription factor activity"/>
    <property type="evidence" value="ECO:0007669"/>
    <property type="project" value="InterPro"/>
</dbReference>
<feature type="domain" description="HTH araC/xylS-type" evidence="4">
    <location>
        <begin position="252"/>
        <end position="350"/>
    </location>
</feature>
<name>A0A2N5X4D2_9GAMM</name>
<organism evidence="5 6">
    <name type="scientific">Pseudohalioglobus lutimaris</name>
    <dbReference type="NCBI Taxonomy" id="1737061"/>
    <lineage>
        <taxon>Bacteria</taxon>
        <taxon>Pseudomonadati</taxon>
        <taxon>Pseudomonadota</taxon>
        <taxon>Gammaproteobacteria</taxon>
        <taxon>Cellvibrionales</taxon>
        <taxon>Halieaceae</taxon>
        <taxon>Pseudohalioglobus</taxon>
    </lineage>
</organism>
<dbReference type="Pfam" id="PF12833">
    <property type="entry name" value="HTH_18"/>
    <property type="match status" value="1"/>
</dbReference>
<accession>A0A2N5X4D2</accession>
<protein>
    <recommendedName>
        <fullName evidence="4">HTH araC/xylS-type domain-containing protein</fullName>
    </recommendedName>
</protein>
<evidence type="ECO:0000256" key="3">
    <source>
        <dbReference type="ARBA" id="ARBA00023163"/>
    </source>
</evidence>
<dbReference type="Proteomes" id="UP000235005">
    <property type="component" value="Unassembled WGS sequence"/>
</dbReference>
<dbReference type="SUPFAM" id="SSF46689">
    <property type="entry name" value="Homeodomain-like"/>
    <property type="match status" value="1"/>
</dbReference>
<gene>
    <name evidence="5" type="ORF">C0039_07415</name>
</gene>
<dbReference type="InterPro" id="IPR020449">
    <property type="entry name" value="Tscrpt_reg_AraC-type_HTH"/>
</dbReference>
<comment type="caution">
    <text evidence="5">The sequence shown here is derived from an EMBL/GenBank/DDBJ whole genome shotgun (WGS) entry which is preliminary data.</text>
</comment>
<evidence type="ECO:0000259" key="4">
    <source>
        <dbReference type="PROSITE" id="PS01124"/>
    </source>
</evidence>
<dbReference type="EMBL" id="PKUS01000007">
    <property type="protein sequence ID" value="PLW69354.1"/>
    <property type="molecule type" value="Genomic_DNA"/>
</dbReference>
<dbReference type="PROSITE" id="PS01124">
    <property type="entry name" value="HTH_ARAC_FAMILY_2"/>
    <property type="match status" value="1"/>
</dbReference>
<evidence type="ECO:0000256" key="2">
    <source>
        <dbReference type="ARBA" id="ARBA00023125"/>
    </source>
</evidence>
<dbReference type="GO" id="GO:0005829">
    <property type="term" value="C:cytosol"/>
    <property type="evidence" value="ECO:0007669"/>
    <property type="project" value="TreeGrafter"/>
</dbReference>
<sequence>MTKMLDKDQVFYTRCRTKPVAFVPFARASAVAPFVDFLQSIGTPMTRLLNKAQISSSQLDDPEALLPVLSIYRFIELASRQEKIRDISALVGEQTSAFDLGAFGATLQNASTVSEYLRTGIRLIGALSSGERFWISEEADNVRLNQHLPGPPGLGRCLADVYTLVITISMLRQFIDAAWNPGEVRLLAGNEDLFGDRRMFGNAQIVTGAPYSSFTFPRSLLQRSKPETRTNVADTGRASPVPGEPIPVGFKASVEQLLITLVGDQNPTIELAAEIAGMSPRTLQRRLAGSGYTFTGLLAETRTGLAKDWLIDSDAPVAEIAASLGYSDPSNFTRAFRRLTGLSPQRYRQSRPGTH</sequence>
<keyword evidence="6" id="KW-1185">Reference proteome</keyword>
<evidence type="ECO:0000256" key="1">
    <source>
        <dbReference type="ARBA" id="ARBA00023015"/>
    </source>
</evidence>
<evidence type="ECO:0000313" key="6">
    <source>
        <dbReference type="Proteomes" id="UP000235005"/>
    </source>
</evidence>
<dbReference type="PANTHER" id="PTHR47894:SF1">
    <property type="entry name" value="HTH-TYPE TRANSCRIPTIONAL REGULATOR VQSM"/>
    <property type="match status" value="1"/>
</dbReference>
<proteinExistence type="predicted"/>
<dbReference type="InterPro" id="IPR009057">
    <property type="entry name" value="Homeodomain-like_sf"/>
</dbReference>
<dbReference type="InterPro" id="IPR018060">
    <property type="entry name" value="HTH_AraC"/>
</dbReference>
<dbReference type="PANTHER" id="PTHR47894">
    <property type="entry name" value="HTH-TYPE TRANSCRIPTIONAL REGULATOR GADX"/>
    <property type="match status" value="1"/>
</dbReference>
<dbReference type="AlphaFoldDB" id="A0A2N5X4D2"/>
<dbReference type="GO" id="GO:0000976">
    <property type="term" value="F:transcription cis-regulatory region binding"/>
    <property type="evidence" value="ECO:0007669"/>
    <property type="project" value="TreeGrafter"/>
</dbReference>
<evidence type="ECO:0000313" key="5">
    <source>
        <dbReference type="EMBL" id="PLW69354.1"/>
    </source>
</evidence>
<keyword evidence="2" id="KW-0238">DNA-binding</keyword>
<keyword evidence="1" id="KW-0805">Transcription regulation</keyword>
<keyword evidence="3" id="KW-0804">Transcription</keyword>
<dbReference type="Gene3D" id="1.10.10.60">
    <property type="entry name" value="Homeodomain-like"/>
    <property type="match status" value="1"/>
</dbReference>
<dbReference type="Pfam" id="PF12625">
    <property type="entry name" value="Arabinose_bd"/>
    <property type="match status" value="1"/>
</dbReference>
<dbReference type="OrthoDB" id="5582699at2"/>
<dbReference type="SMART" id="SM00342">
    <property type="entry name" value="HTH_ARAC"/>
    <property type="match status" value="1"/>
</dbReference>